<keyword evidence="6" id="KW-1185">Reference proteome</keyword>
<dbReference type="FunCoup" id="A0A200QNJ4">
    <property type="interactions" value="1172"/>
</dbReference>
<evidence type="ECO:0000313" key="5">
    <source>
        <dbReference type="EMBL" id="OVA12029.1"/>
    </source>
</evidence>
<dbReference type="CDD" id="cd05804">
    <property type="entry name" value="StaR_like"/>
    <property type="match status" value="1"/>
</dbReference>
<comment type="similarity">
    <text evidence="1">Belongs to the TTC38 family.</text>
</comment>
<evidence type="ECO:0000256" key="1">
    <source>
        <dbReference type="ARBA" id="ARBA00005857"/>
    </source>
</evidence>
<proteinExistence type="inferred from homology"/>
<dbReference type="AlphaFoldDB" id="A0A200QNJ4"/>
<dbReference type="SUPFAM" id="SSF48452">
    <property type="entry name" value="TPR-like"/>
    <property type="match status" value="1"/>
</dbReference>
<evidence type="ECO:0000256" key="4">
    <source>
        <dbReference type="ARBA" id="ARBA00022803"/>
    </source>
</evidence>
<dbReference type="Proteomes" id="UP000195402">
    <property type="component" value="Unassembled WGS sequence"/>
</dbReference>
<evidence type="ECO:0000313" key="6">
    <source>
        <dbReference type="Proteomes" id="UP000195402"/>
    </source>
</evidence>
<gene>
    <name evidence="5" type="ORF">BVC80_1483g18</name>
</gene>
<comment type="caution">
    <text evidence="5">The sequence shown here is derived from an EMBL/GenBank/DDBJ whole genome shotgun (WGS) entry which is preliminary data.</text>
</comment>
<evidence type="ECO:0000256" key="3">
    <source>
        <dbReference type="ARBA" id="ARBA00022737"/>
    </source>
</evidence>
<keyword evidence="3" id="KW-0677">Repeat</keyword>
<name>A0A200QNJ4_MACCD</name>
<accession>A0A200QNJ4</accession>
<dbReference type="OMA" id="YAFNDVH"/>
<evidence type="ECO:0000256" key="2">
    <source>
        <dbReference type="ARBA" id="ARBA00019992"/>
    </source>
</evidence>
<sequence>MEGVGNGVKVDKWGYSVRTPSDACISAINSYYQQFLSYGRKQSVILDAPLHDEDCVLANTLAAYFVSSSNPSKRLFHLSAAQSRLKHATSYEKAVFDAISSVIAKDRDDFAALDSHSKLLKQFPKDLVTLKRAQVLCFYMARPDLILNLVEQVLPQNQQENYIYGILSFPLIELGRMADAEEAARKGLEINKHDLWSQHGLCHVFQYECRFKEAVEFMEECSSSWSSGSSFIYTHNWWHVAVCYLEGNSPICKVLEVYDHHIWKELQRSDASQPEVYLNALALLLRVYVRGQMSLFEERLKILADCVTDQSTWHIEWHLDILVLWALASTNKVAKAEELLNTMKSRKKQQYMQRGILLAEALYEFGQGNYKKAFELLGPHFDASDCKIIGASDEQLDVFNEVWYCVLLNTGQFLKAIEEIEKRIKKNEGIPFLWRLLERGYSMAGREDITAISEKARVLEAAYFEQLV</sequence>
<dbReference type="Gene3D" id="1.25.40.10">
    <property type="entry name" value="Tetratricopeptide repeat domain"/>
    <property type="match status" value="1"/>
</dbReference>
<organism evidence="5 6">
    <name type="scientific">Macleaya cordata</name>
    <name type="common">Five-seeded plume-poppy</name>
    <name type="synonym">Bocconia cordata</name>
    <dbReference type="NCBI Taxonomy" id="56857"/>
    <lineage>
        <taxon>Eukaryota</taxon>
        <taxon>Viridiplantae</taxon>
        <taxon>Streptophyta</taxon>
        <taxon>Embryophyta</taxon>
        <taxon>Tracheophyta</taxon>
        <taxon>Spermatophyta</taxon>
        <taxon>Magnoliopsida</taxon>
        <taxon>Ranunculales</taxon>
        <taxon>Papaveraceae</taxon>
        <taxon>Papaveroideae</taxon>
        <taxon>Macleaya</taxon>
    </lineage>
</organism>
<dbReference type="InterPro" id="IPR011990">
    <property type="entry name" value="TPR-like_helical_dom_sf"/>
</dbReference>
<dbReference type="EMBL" id="MVGT01001431">
    <property type="protein sequence ID" value="OVA12029.1"/>
    <property type="molecule type" value="Genomic_DNA"/>
</dbReference>
<protein>
    <recommendedName>
        <fullName evidence="2">Tetratricopeptide repeat protein 38</fullName>
    </recommendedName>
</protein>
<dbReference type="InParanoid" id="A0A200QNJ4"/>
<keyword evidence="4" id="KW-0802">TPR repeat</keyword>
<dbReference type="OrthoDB" id="1427555at2759"/>
<dbReference type="PANTHER" id="PTHR16263:SF4">
    <property type="entry name" value="TETRATRICOPEPTIDE REPEAT PROTEIN 38"/>
    <property type="match status" value="1"/>
</dbReference>
<reference evidence="5 6" key="1">
    <citation type="journal article" date="2017" name="Mol. Plant">
        <title>The Genome of Medicinal Plant Macleaya cordata Provides New Insights into Benzylisoquinoline Alkaloids Metabolism.</title>
        <authorList>
            <person name="Liu X."/>
            <person name="Liu Y."/>
            <person name="Huang P."/>
            <person name="Ma Y."/>
            <person name="Qing Z."/>
            <person name="Tang Q."/>
            <person name="Cao H."/>
            <person name="Cheng P."/>
            <person name="Zheng Y."/>
            <person name="Yuan Z."/>
            <person name="Zhou Y."/>
            <person name="Liu J."/>
            <person name="Tang Z."/>
            <person name="Zhuo Y."/>
            <person name="Zhang Y."/>
            <person name="Yu L."/>
            <person name="Huang J."/>
            <person name="Yang P."/>
            <person name="Peng Q."/>
            <person name="Zhang J."/>
            <person name="Jiang W."/>
            <person name="Zhang Z."/>
            <person name="Lin K."/>
            <person name="Ro D.K."/>
            <person name="Chen X."/>
            <person name="Xiong X."/>
            <person name="Shang Y."/>
            <person name="Huang S."/>
            <person name="Zeng J."/>
        </authorList>
    </citation>
    <scope>NUCLEOTIDE SEQUENCE [LARGE SCALE GENOMIC DNA]</scope>
    <source>
        <strain evidence="6">cv. BLH2017</strain>
        <tissue evidence="5">Root</tissue>
    </source>
</reference>
<dbReference type="PANTHER" id="PTHR16263">
    <property type="entry name" value="TETRATRICOPEPTIDE REPEAT PROTEIN 38"/>
    <property type="match status" value="1"/>
</dbReference>
<dbReference type="InterPro" id="IPR033891">
    <property type="entry name" value="TTC38"/>
</dbReference>